<dbReference type="SUPFAM" id="SSF52540">
    <property type="entry name" value="P-loop containing nucleoside triphosphate hydrolases"/>
    <property type="match status" value="1"/>
</dbReference>
<dbReference type="Pfam" id="PF17784">
    <property type="entry name" value="Sulfotransfer_4"/>
    <property type="match status" value="1"/>
</dbReference>
<proteinExistence type="predicted"/>
<dbReference type="AlphaFoldDB" id="A0ABD3RBS5"/>
<evidence type="ECO:0000313" key="2">
    <source>
        <dbReference type="Proteomes" id="UP001530377"/>
    </source>
</evidence>
<reference evidence="1 2" key="1">
    <citation type="submission" date="2024-10" db="EMBL/GenBank/DDBJ databases">
        <title>Updated reference genomes for cyclostephanoid diatoms.</title>
        <authorList>
            <person name="Roberts W.R."/>
            <person name="Alverson A.J."/>
        </authorList>
    </citation>
    <scope>NUCLEOTIDE SEQUENCE [LARGE SCALE GENOMIC DNA]</scope>
    <source>
        <strain evidence="1 2">AJA228-03</strain>
    </source>
</reference>
<name>A0ABD3RBS5_9STRA</name>
<gene>
    <name evidence="1" type="ORF">ACHAXA_009485</name>
</gene>
<accession>A0ABD3RBS5</accession>
<dbReference type="Proteomes" id="UP001530377">
    <property type="component" value="Unassembled WGS sequence"/>
</dbReference>
<evidence type="ECO:0000313" key="1">
    <source>
        <dbReference type="EMBL" id="KAL3810445.1"/>
    </source>
</evidence>
<dbReference type="InterPro" id="IPR040632">
    <property type="entry name" value="Sulfotransfer_4"/>
</dbReference>
<dbReference type="InterPro" id="IPR027417">
    <property type="entry name" value="P-loop_NTPase"/>
</dbReference>
<sequence>MKVGNYYINQSSGDGSWSDLLGDVYSGITLGMGHTKTFVGMTVHNGMDAIASMITRRVGNDTEGGRPHVTAGGDDGGTKRGLRVVGVGYGRTGTFSLAIALDELGYPTLHTQHLHENTKLFNHLHSNIFYKSIQEDEIIKGQPDFNLILEAGYTATMDLPFALYYDHIMELYPDCKFILTVRENSDVWFRSWDVLANSIIQPAMFTSQWVTYMKKLENYMRSAC</sequence>
<organism evidence="1 2">
    <name type="scientific">Cyclostephanos tholiformis</name>
    <dbReference type="NCBI Taxonomy" id="382380"/>
    <lineage>
        <taxon>Eukaryota</taxon>
        <taxon>Sar</taxon>
        <taxon>Stramenopiles</taxon>
        <taxon>Ochrophyta</taxon>
        <taxon>Bacillariophyta</taxon>
        <taxon>Coscinodiscophyceae</taxon>
        <taxon>Thalassiosirophycidae</taxon>
        <taxon>Stephanodiscales</taxon>
        <taxon>Stephanodiscaceae</taxon>
        <taxon>Cyclostephanos</taxon>
    </lineage>
</organism>
<dbReference type="PANTHER" id="PTHR36978:SF4">
    <property type="entry name" value="P-LOOP CONTAINING NUCLEOSIDE TRIPHOSPHATE HYDROLASE PROTEIN"/>
    <property type="match status" value="1"/>
</dbReference>
<dbReference type="EMBL" id="JALLPB020000328">
    <property type="protein sequence ID" value="KAL3810445.1"/>
    <property type="molecule type" value="Genomic_DNA"/>
</dbReference>
<dbReference type="Gene3D" id="3.40.50.300">
    <property type="entry name" value="P-loop containing nucleotide triphosphate hydrolases"/>
    <property type="match status" value="1"/>
</dbReference>
<dbReference type="PANTHER" id="PTHR36978">
    <property type="entry name" value="P-LOOP CONTAINING NUCLEOTIDE TRIPHOSPHATE HYDROLASE"/>
    <property type="match status" value="1"/>
</dbReference>
<protein>
    <submittedName>
        <fullName evidence="1">Uncharacterized protein</fullName>
    </submittedName>
</protein>
<comment type="caution">
    <text evidence="1">The sequence shown here is derived from an EMBL/GenBank/DDBJ whole genome shotgun (WGS) entry which is preliminary data.</text>
</comment>
<keyword evidence="2" id="KW-1185">Reference proteome</keyword>